<evidence type="ECO:0000313" key="3">
    <source>
        <dbReference type="Proteomes" id="UP001235712"/>
    </source>
</evidence>
<dbReference type="RefSeq" id="WP_307245517.1">
    <property type="nucleotide sequence ID" value="NZ_JAUSQZ010000001.1"/>
</dbReference>
<evidence type="ECO:0000259" key="1">
    <source>
        <dbReference type="Pfam" id="PF19054"/>
    </source>
</evidence>
<dbReference type="SUPFAM" id="SSF47413">
    <property type="entry name" value="lambda repressor-like DNA-binding domains"/>
    <property type="match status" value="1"/>
</dbReference>
<dbReference type="Proteomes" id="UP001235712">
    <property type="component" value="Unassembled WGS sequence"/>
</dbReference>
<keyword evidence="3" id="KW-1185">Reference proteome</keyword>
<dbReference type="EMBL" id="JAUSQZ010000001">
    <property type="protein sequence ID" value="MDP9828387.1"/>
    <property type="molecule type" value="Genomic_DNA"/>
</dbReference>
<protein>
    <submittedName>
        <fullName evidence="2">Transcriptional regulator with XRE-family HTH domain</fullName>
    </submittedName>
</protein>
<dbReference type="InterPro" id="IPR043917">
    <property type="entry name" value="DUF5753"/>
</dbReference>
<proteinExistence type="predicted"/>
<dbReference type="InterPro" id="IPR001387">
    <property type="entry name" value="Cro/C1-type_HTH"/>
</dbReference>
<accession>A0ABT9P6S0</accession>
<comment type="caution">
    <text evidence="2">The sequence shown here is derived from an EMBL/GenBank/DDBJ whole genome shotgun (WGS) entry which is preliminary data.</text>
</comment>
<dbReference type="CDD" id="cd00093">
    <property type="entry name" value="HTH_XRE"/>
    <property type="match status" value="1"/>
</dbReference>
<dbReference type="Pfam" id="PF19054">
    <property type="entry name" value="DUF5753"/>
    <property type="match status" value="1"/>
</dbReference>
<dbReference type="Pfam" id="PF13560">
    <property type="entry name" value="HTH_31"/>
    <property type="match status" value="1"/>
</dbReference>
<sequence>MTESGIGAVRRSLARQLREARLKSGVTYQHMKDARLAAKSSWARYENGQVRPSVATVRYACEVFKVPPEKRDLLVSLAEQADEPTWWEQKGRGLPTTPGFVMYLEMESFASQIQVFSPLAVPGLIQSPGYQHEQFAVTPGLTTSTAARLAEVRTTRQTETIGRARLSFIIGEEVLSRQVGGTDGMREQVEFMRALAERDDVEIRVLPFTSGAHPGGRGEFNLLTFPDGSDEPPLVYVEGYLSGQYSSDPEVVADLADRFAVLHGSAVPMKEFLT</sequence>
<name>A0ABT9P6S0_9ACTN</name>
<reference evidence="2 3" key="1">
    <citation type="submission" date="2023-07" db="EMBL/GenBank/DDBJ databases">
        <title>Sequencing the genomes of 1000 actinobacteria strains.</title>
        <authorList>
            <person name="Klenk H.-P."/>
        </authorList>
    </citation>
    <scope>NUCLEOTIDE SEQUENCE [LARGE SCALE GENOMIC DNA]</scope>
    <source>
        <strain evidence="2 3">DSM 44388</strain>
    </source>
</reference>
<feature type="domain" description="DUF5753" evidence="1">
    <location>
        <begin position="103"/>
        <end position="270"/>
    </location>
</feature>
<dbReference type="InterPro" id="IPR010982">
    <property type="entry name" value="Lambda_DNA-bd_dom_sf"/>
</dbReference>
<gene>
    <name evidence="2" type="ORF">J2S57_004136</name>
</gene>
<evidence type="ECO:0000313" key="2">
    <source>
        <dbReference type="EMBL" id="MDP9828387.1"/>
    </source>
</evidence>
<dbReference type="Gene3D" id="1.10.260.40">
    <property type="entry name" value="lambda repressor-like DNA-binding domains"/>
    <property type="match status" value="1"/>
</dbReference>
<organism evidence="2 3">
    <name type="scientific">Kineosporia succinea</name>
    <dbReference type="NCBI Taxonomy" id="84632"/>
    <lineage>
        <taxon>Bacteria</taxon>
        <taxon>Bacillati</taxon>
        <taxon>Actinomycetota</taxon>
        <taxon>Actinomycetes</taxon>
        <taxon>Kineosporiales</taxon>
        <taxon>Kineosporiaceae</taxon>
        <taxon>Kineosporia</taxon>
    </lineage>
</organism>